<feature type="domain" description="Inner membrane protein YgaP-like transmembrane" evidence="2">
    <location>
        <begin position="1"/>
        <end position="66"/>
    </location>
</feature>
<gene>
    <name evidence="3" type="ORF">VRU49_11390</name>
</gene>
<comment type="caution">
    <text evidence="3">The sequence shown here is derived from an EMBL/GenBank/DDBJ whole genome shotgun (WGS) entry which is preliminary data.</text>
</comment>
<dbReference type="InterPro" id="IPR021309">
    <property type="entry name" value="YgaP-like_TM"/>
</dbReference>
<evidence type="ECO:0000313" key="3">
    <source>
        <dbReference type="EMBL" id="MEE1886021.1"/>
    </source>
</evidence>
<keyword evidence="1" id="KW-0812">Transmembrane</keyword>
<accession>A0ABU7H633</accession>
<evidence type="ECO:0000313" key="4">
    <source>
        <dbReference type="Proteomes" id="UP001337681"/>
    </source>
</evidence>
<dbReference type="RefSeq" id="WP_330146909.1">
    <property type="nucleotide sequence ID" value="NZ_JAZDQU010000002.1"/>
</dbReference>
<name>A0ABU7H633_9SPHI</name>
<keyword evidence="1" id="KW-1133">Transmembrane helix</keyword>
<feature type="transmembrane region" description="Helical" evidence="1">
    <location>
        <begin position="12"/>
        <end position="29"/>
    </location>
</feature>
<proteinExistence type="predicted"/>
<organism evidence="3 4">
    <name type="scientific">Pedobacter flavus</name>
    <dbReference type="NCBI Taxonomy" id="3113906"/>
    <lineage>
        <taxon>Bacteria</taxon>
        <taxon>Pseudomonadati</taxon>
        <taxon>Bacteroidota</taxon>
        <taxon>Sphingobacteriia</taxon>
        <taxon>Sphingobacteriales</taxon>
        <taxon>Sphingobacteriaceae</taxon>
        <taxon>Pedobacter</taxon>
    </lineage>
</organism>
<evidence type="ECO:0000259" key="2">
    <source>
        <dbReference type="Pfam" id="PF11127"/>
    </source>
</evidence>
<keyword evidence="4" id="KW-1185">Reference proteome</keyword>
<reference evidence="3 4" key="1">
    <citation type="submission" date="2024-01" db="EMBL/GenBank/DDBJ databases">
        <title>Pedobacter sp. nov., isolated from oil-contaminated soil.</title>
        <authorList>
            <person name="Le N.T.T."/>
        </authorList>
    </citation>
    <scope>NUCLEOTIDE SEQUENCE [LARGE SCALE GENOMIC DNA]</scope>
    <source>
        <strain evidence="3 4">VNH31</strain>
    </source>
</reference>
<dbReference type="EMBL" id="JAZDQU010000002">
    <property type="protein sequence ID" value="MEE1886021.1"/>
    <property type="molecule type" value="Genomic_DNA"/>
</dbReference>
<dbReference type="Pfam" id="PF11127">
    <property type="entry name" value="YgaP-like_TM"/>
    <property type="match status" value="1"/>
</dbReference>
<sequence length="68" mass="7464">MKKNMGSLDKTIRILMAIVIGVLYFTNVISGTLAIVLGVFAVVFVLTSFISFCPLYLPLGINTCKKEH</sequence>
<feature type="transmembrane region" description="Helical" evidence="1">
    <location>
        <begin position="35"/>
        <end position="57"/>
    </location>
</feature>
<evidence type="ECO:0000256" key="1">
    <source>
        <dbReference type="SAM" id="Phobius"/>
    </source>
</evidence>
<dbReference type="Proteomes" id="UP001337681">
    <property type="component" value="Unassembled WGS sequence"/>
</dbReference>
<protein>
    <submittedName>
        <fullName evidence="3">DUF2892 domain-containing protein</fullName>
    </submittedName>
</protein>
<keyword evidence="1" id="KW-0472">Membrane</keyword>